<comment type="caution">
    <text evidence="2">The sequence shown here is derived from an EMBL/GenBank/DDBJ whole genome shotgun (WGS) entry which is preliminary data.</text>
</comment>
<dbReference type="AlphaFoldDB" id="A0A813KXB3"/>
<feature type="chain" id="PRO_5032984916" evidence="1">
    <location>
        <begin position="19"/>
        <end position="243"/>
    </location>
</feature>
<sequence length="243" mass="25958">ARRSICAWLPLFTSVVAAAGKEEGQGGSSGSRSGKKKGLEHEVATGQLLDSLADILVPEEPACWRRLAQRWRSVQVHDKTSDQDEAETAWLPAMRLWMRSRGEELVGPPSLRGPVMRRVLQRLQDAAGSAKASPSKRRKQLEAILGLTGGLERVLRIPLQGLPADVVAAALHQLISTISLACQTCSEAAAPVSEEVECRLLVASLACTAVLLERMAEEAASLPPGIVQEAVSLLTGDGAMPME</sequence>
<gene>
    <name evidence="2" type="ORF">PGLA2088_LOCUS35990</name>
</gene>
<feature type="signal peptide" evidence="1">
    <location>
        <begin position="1"/>
        <end position="18"/>
    </location>
</feature>
<organism evidence="2 3">
    <name type="scientific">Polarella glacialis</name>
    <name type="common">Dinoflagellate</name>
    <dbReference type="NCBI Taxonomy" id="89957"/>
    <lineage>
        <taxon>Eukaryota</taxon>
        <taxon>Sar</taxon>
        <taxon>Alveolata</taxon>
        <taxon>Dinophyceae</taxon>
        <taxon>Suessiales</taxon>
        <taxon>Suessiaceae</taxon>
        <taxon>Polarella</taxon>
    </lineage>
</organism>
<accession>A0A813KXB3</accession>
<reference evidence="2" key="1">
    <citation type="submission" date="2021-02" db="EMBL/GenBank/DDBJ databases">
        <authorList>
            <person name="Dougan E. K."/>
            <person name="Rhodes N."/>
            <person name="Thang M."/>
            <person name="Chan C."/>
        </authorList>
    </citation>
    <scope>NUCLEOTIDE SEQUENCE</scope>
</reference>
<evidence type="ECO:0000313" key="3">
    <source>
        <dbReference type="Proteomes" id="UP000626109"/>
    </source>
</evidence>
<feature type="non-terminal residue" evidence="2">
    <location>
        <position position="1"/>
    </location>
</feature>
<evidence type="ECO:0000256" key="1">
    <source>
        <dbReference type="SAM" id="SignalP"/>
    </source>
</evidence>
<name>A0A813KXB3_POLGL</name>
<evidence type="ECO:0000313" key="2">
    <source>
        <dbReference type="EMBL" id="CAE8710532.1"/>
    </source>
</evidence>
<dbReference type="EMBL" id="CAJNNW010032004">
    <property type="protein sequence ID" value="CAE8710532.1"/>
    <property type="molecule type" value="Genomic_DNA"/>
</dbReference>
<keyword evidence="1" id="KW-0732">Signal</keyword>
<protein>
    <submittedName>
        <fullName evidence="2">Uncharacterized protein</fullName>
    </submittedName>
</protein>
<dbReference type="Proteomes" id="UP000626109">
    <property type="component" value="Unassembled WGS sequence"/>
</dbReference>
<feature type="non-terminal residue" evidence="2">
    <location>
        <position position="243"/>
    </location>
</feature>
<proteinExistence type="predicted"/>